<accession>A0A327QM44</accession>
<evidence type="ECO:0000313" key="2">
    <source>
        <dbReference type="Proteomes" id="UP000249547"/>
    </source>
</evidence>
<reference evidence="1 2" key="1">
    <citation type="submission" date="2018-06" db="EMBL/GenBank/DDBJ databases">
        <title>Genomic Encyclopedia of Archaeal and Bacterial Type Strains, Phase II (KMG-II): from individual species to whole genera.</title>
        <authorList>
            <person name="Goeker M."/>
        </authorList>
    </citation>
    <scope>NUCLEOTIDE SEQUENCE [LARGE SCALE GENOMIC DNA]</scope>
    <source>
        <strain evidence="1 2">DSM 23857</strain>
    </source>
</reference>
<organism evidence="1 2">
    <name type="scientific">Chitinophaga skermanii</name>
    <dbReference type="NCBI Taxonomy" id="331697"/>
    <lineage>
        <taxon>Bacteria</taxon>
        <taxon>Pseudomonadati</taxon>
        <taxon>Bacteroidota</taxon>
        <taxon>Chitinophagia</taxon>
        <taxon>Chitinophagales</taxon>
        <taxon>Chitinophagaceae</taxon>
        <taxon>Chitinophaga</taxon>
    </lineage>
</organism>
<comment type="caution">
    <text evidence="1">The sequence shown here is derived from an EMBL/GenBank/DDBJ whole genome shotgun (WGS) entry which is preliminary data.</text>
</comment>
<sequence>MKHLSETWFADGYIDFELKKYTLLAYLQEINRQFNQSKLYPPLGDIIFHYNNLVAFKENKHLLEQHFPKQLTGFNLEQLQLIYEQIAADDELMEELAAIIEYGLNEMKQTITDGTKIYEFVEGKLEVAPVGIVPLQMNEGYLLLRDSGQKQTLVYQYRITIFERHDEKYRGIHTDFMDAYKLSVGNTYESIKSELIKKHRDALPNPAVYKIETDLALPITETLLPIAKRSLVKYITQHAA</sequence>
<protein>
    <submittedName>
        <fullName evidence="1">Uncharacterized protein</fullName>
    </submittedName>
</protein>
<gene>
    <name evidence="1" type="ORF">LX64_02252</name>
</gene>
<keyword evidence="2" id="KW-1185">Reference proteome</keyword>
<dbReference type="EMBL" id="QLLL01000004">
    <property type="protein sequence ID" value="RAJ05098.1"/>
    <property type="molecule type" value="Genomic_DNA"/>
</dbReference>
<evidence type="ECO:0000313" key="1">
    <source>
        <dbReference type="EMBL" id="RAJ05098.1"/>
    </source>
</evidence>
<dbReference type="OrthoDB" id="1523307at2"/>
<proteinExistence type="predicted"/>
<dbReference type="RefSeq" id="WP_111597720.1">
    <property type="nucleotide sequence ID" value="NZ_QLLL01000004.1"/>
</dbReference>
<dbReference type="Proteomes" id="UP000249547">
    <property type="component" value="Unassembled WGS sequence"/>
</dbReference>
<dbReference type="AlphaFoldDB" id="A0A327QM44"/>
<name>A0A327QM44_9BACT</name>